<evidence type="ECO:0000256" key="1">
    <source>
        <dbReference type="ARBA" id="ARBA00022737"/>
    </source>
</evidence>
<dbReference type="PROSITE" id="PS50021">
    <property type="entry name" value="CH"/>
    <property type="match status" value="2"/>
</dbReference>
<dbReference type="EMBL" id="KV442045">
    <property type="protein sequence ID" value="OAQ28872.1"/>
    <property type="molecule type" value="Genomic_DNA"/>
</dbReference>
<feature type="domain" description="Calponin-homology (CH)" evidence="3">
    <location>
        <begin position="1"/>
        <end position="52"/>
    </location>
</feature>
<dbReference type="Gene3D" id="1.10.418.10">
    <property type="entry name" value="Calponin-like domain"/>
    <property type="match status" value="2"/>
</dbReference>
<dbReference type="STRING" id="1314771.A0A197JUA8"/>
<accession>A0A197JUA8</accession>
<protein>
    <recommendedName>
        <fullName evidence="3">Calponin-homology (CH) domain-containing protein</fullName>
    </recommendedName>
</protein>
<evidence type="ECO:0000256" key="2">
    <source>
        <dbReference type="ARBA" id="ARBA00023203"/>
    </source>
</evidence>
<dbReference type="InterPro" id="IPR001589">
    <property type="entry name" value="Actinin_actin-bd_CS"/>
</dbReference>
<dbReference type="OrthoDB" id="10017054at2759"/>
<organism evidence="4 5">
    <name type="scientific">Linnemannia elongata AG-77</name>
    <dbReference type="NCBI Taxonomy" id="1314771"/>
    <lineage>
        <taxon>Eukaryota</taxon>
        <taxon>Fungi</taxon>
        <taxon>Fungi incertae sedis</taxon>
        <taxon>Mucoromycota</taxon>
        <taxon>Mortierellomycotina</taxon>
        <taxon>Mortierellomycetes</taxon>
        <taxon>Mortierellales</taxon>
        <taxon>Mortierellaceae</taxon>
        <taxon>Linnemannia</taxon>
    </lineage>
</organism>
<dbReference type="Pfam" id="PF00307">
    <property type="entry name" value="CH"/>
    <property type="match status" value="2"/>
</dbReference>
<evidence type="ECO:0000259" key="3">
    <source>
        <dbReference type="PROSITE" id="PS50021"/>
    </source>
</evidence>
<dbReference type="SUPFAM" id="SSF47576">
    <property type="entry name" value="Calponin-homology domain, CH-domain"/>
    <property type="match status" value="1"/>
</dbReference>
<dbReference type="Proteomes" id="UP000078512">
    <property type="component" value="Unassembled WGS sequence"/>
</dbReference>
<keyword evidence="2" id="KW-0009">Actin-binding</keyword>
<dbReference type="PROSITE" id="PS00020">
    <property type="entry name" value="ACTININ_2"/>
    <property type="match status" value="1"/>
</dbReference>
<dbReference type="PANTHER" id="PTHR11915">
    <property type="entry name" value="SPECTRIN/FILAMIN RELATED CYTOSKELETAL PROTEIN"/>
    <property type="match status" value="1"/>
</dbReference>
<gene>
    <name evidence="4" type="ORF">K457DRAFT_55597</name>
</gene>
<dbReference type="InterPro" id="IPR036872">
    <property type="entry name" value="CH_dom_sf"/>
</dbReference>
<dbReference type="InterPro" id="IPR001715">
    <property type="entry name" value="CH_dom"/>
</dbReference>
<proteinExistence type="predicted"/>
<feature type="domain" description="Calponin-homology (CH)" evidence="3">
    <location>
        <begin position="75"/>
        <end position="124"/>
    </location>
</feature>
<name>A0A197JUA8_9FUNG</name>
<evidence type="ECO:0000313" key="5">
    <source>
        <dbReference type="Proteomes" id="UP000078512"/>
    </source>
</evidence>
<evidence type="ECO:0000313" key="4">
    <source>
        <dbReference type="EMBL" id="OAQ28872.1"/>
    </source>
</evidence>
<keyword evidence="5" id="KW-1185">Reference proteome</keyword>
<reference evidence="4 5" key="1">
    <citation type="submission" date="2016-05" db="EMBL/GenBank/DDBJ databases">
        <title>Genome sequencing reveals origins of a unique bacterial endosymbiosis in the earliest lineages of terrestrial Fungi.</title>
        <authorList>
            <consortium name="DOE Joint Genome Institute"/>
            <person name="Uehling J."/>
            <person name="Gryganskyi A."/>
            <person name="Hameed K."/>
            <person name="Tschaplinski T."/>
            <person name="Misztal P."/>
            <person name="Wu S."/>
            <person name="Desiro A."/>
            <person name="Vande Pol N."/>
            <person name="Du Z.-Y."/>
            <person name="Zienkiewicz A."/>
            <person name="Zienkiewicz K."/>
            <person name="Morin E."/>
            <person name="Tisserant E."/>
            <person name="Splivallo R."/>
            <person name="Hainaut M."/>
            <person name="Henrissat B."/>
            <person name="Ohm R."/>
            <person name="Kuo A."/>
            <person name="Yan J."/>
            <person name="Lipzen A."/>
            <person name="Nolan M."/>
            <person name="Labutti K."/>
            <person name="Barry K."/>
            <person name="Goldstein A."/>
            <person name="Labbe J."/>
            <person name="Schadt C."/>
            <person name="Tuskan G."/>
            <person name="Grigoriev I."/>
            <person name="Martin F."/>
            <person name="Vilgalys R."/>
            <person name="Bonito G."/>
        </authorList>
    </citation>
    <scope>NUCLEOTIDE SEQUENCE [LARGE SCALE GENOMIC DNA]</scope>
    <source>
        <strain evidence="4 5">AG-77</strain>
    </source>
</reference>
<dbReference type="GO" id="GO:0003779">
    <property type="term" value="F:actin binding"/>
    <property type="evidence" value="ECO:0007669"/>
    <property type="project" value="UniProtKB-KW"/>
</dbReference>
<feature type="non-terminal residue" evidence="4">
    <location>
        <position position="124"/>
    </location>
</feature>
<sequence length="124" mass="14337">MRIHQMANVSKALSFLEKKTDEPLQSIGNEDIVDGNVKLTLGLIWIIIYRFQIQHIANTMTDIYPSLLNDINSMVDAKQALLRWVRLQLEDYSDIIPPIQDFHRSWKTGIAFAALIHRHDPDIL</sequence>
<dbReference type="AlphaFoldDB" id="A0A197JUA8"/>
<keyword evidence="1" id="KW-0677">Repeat</keyword>